<dbReference type="Proteomes" id="UP000887540">
    <property type="component" value="Unplaced"/>
</dbReference>
<evidence type="ECO:0000256" key="4">
    <source>
        <dbReference type="ARBA" id="ARBA00023180"/>
    </source>
</evidence>
<accession>A0A914C764</accession>
<reference evidence="8" key="1">
    <citation type="submission" date="2022-11" db="UniProtKB">
        <authorList>
            <consortium name="WormBaseParasite"/>
        </authorList>
    </citation>
    <scope>IDENTIFICATION</scope>
</reference>
<feature type="domain" description="EGF-like" evidence="6">
    <location>
        <begin position="141"/>
        <end position="155"/>
    </location>
</feature>
<keyword evidence="3" id="KW-1015">Disulfide bond</keyword>
<evidence type="ECO:0000313" key="8">
    <source>
        <dbReference type="WBParaSite" id="ACRNAN_Path_480.g1801.t1"/>
    </source>
</evidence>
<keyword evidence="5" id="KW-0812">Transmembrane</keyword>
<dbReference type="AlphaFoldDB" id="A0A914C764"/>
<evidence type="ECO:0000256" key="1">
    <source>
        <dbReference type="ARBA" id="ARBA00004370"/>
    </source>
</evidence>
<sequence>MLTISLINLFFSINFLIFLVHGAFINFWDSDDSDASDERGISDDKTCEPNPKGKSCGVNTICYCKYGYYGDPKTGCYPYDICDDDETCPKYSHCSKSYGKCVCNTGYTGNPYKGGCVPINKCEDKCVKNAECVHTCKGWKCQCKDGFTGDGYNKCDKNDENCDKKCDPHAYCKYDDDEKDWKCYCKKGYNGNGYHCYPEKCDKTCDVNANCLFNSTKKAWYCSCKKGYDGNGYYCYPATCDKTCDVNAKCLFNSTKDAWYCSCKKGYDGNGYYCYPATCDKTCDVNAKCLFNSTKDAWYCSCKKGYDGNGYHCYPATCDKTCDVNANCLFNSTKKACKCDKKCDPNAYCAYDDDEHIWNCCCKQGFQGNGYKCAPVKCDKKCGPNAVCTYSQMAWHCQCKDGYTAAKNGSCVCISLKPPISKPLHRYVCYPNSPNINHIYTISHGNRYDWCTHESNVGYVVQPDQDKILKECPDLVLVASFSTALENDLWLAVGEDYIKHVEKNNLYEKVEILGYAAPANKRCYCGANIPLYSFEGQIGFREDHFYTSNDEEKDRILKDPLYGKARIKKRIGGNDSPYPI</sequence>
<dbReference type="GO" id="GO:0016020">
    <property type="term" value="C:membrane"/>
    <property type="evidence" value="ECO:0007669"/>
    <property type="project" value="UniProtKB-SubCell"/>
</dbReference>
<keyword evidence="2 5" id="KW-0472">Membrane</keyword>
<evidence type="ECO:0000256" key="2">
    <source>
        <dbReference type="ARBA" id="ARBA00023136"/>
    </source>
</evidence>
<dbReference type="PANTHER" id="PTHR24038">
    <property type="entry name" value="STABILIN"/>
    <property type="match status" value="1"/>
</dbReference>
<evidence type="ECO:0000259" key="6">
    <source>
        <dbReference type="PROSITE" id="PS01186"/>
    </source>
</evidence>
<dbReference type="PROSITE" id="PS01186">
    <property type="entry name" value="EGF_2"/>
    <property type="match status" value="3"/>
</dbReference>
<feature type="domain" description="EGF-like" evidence="6">
    <location>
        <begin position="183"/>
        <end position="196"/>
    </location>
</feature>
<evidence type="ECO:0000256" key="5">
    <source>
        <dbReference type="SAM" id="Phobius"/>
    </source>
</evidence>
<feature type="transmembrane region" description="Helical" evidence="5">
    <location>
        <begin position="7"/>
        <end position="28"/>
    </location>
</feature>
<name>A0A914C764_9BILA</name>
<protein>
    <submittedName>
        <fullName evidence="8">EGF-like domain-containing protein</fullName>
    </submittedName>
</protein>
<dbReference type="PANTHER" id="PTHR24038:SF11">
    <property type="entry name" value="INTEGRIN BETA-LIKE PROTEIN E"/>
    <property type="match status" value="1"/>
</dbReference>
<evidence type="ECO:0000256" key="3">
    <source>
        <dbReference type="ARBA" id="ARBA00023157"/>
    </source>
</evidence>
<dbReference type="SMART" id="SM00181">
    <property type="entry name" value="EGF"/>
    <property type="match status" value="8"/>
</dbReference>
<keyword evidence="7" id="KW-1185">Reference proteome</keyword>
<dbReference type="Gene3D" id="2.10.25.10">
    <property type="entry name" value="Laminin"/>
    <property type="match status" value="4"/>
</dbReference>
<dbReference type="InterPro" id="IPR000742">
    <property type="entry name" value="EGF"/>
</dbReference>
<keyword evidence="5" id="KW-1133">Transmembrane helix</keyword>
<evidence type="ECO:0000313" key="7">
    <source>
        <dbReference type="Proteomes" id="UP000887540"/>
    </source>
</evidence>
<proteinExistence type="predicted"/>
<feature type="domain" description="EGF-like" evidence="6">
    <location>
        <begin position="300"/>
        <end position="313"/>
    </location>
</feature>
<keyword evidence="4" id="KW-0325">Glycoprotein</keyword>
<dbReference type="Gene3D" id="2.90.20.10">
    <property type="entry name" value="Plasmodium vivax P25 domain"/>
    <property type="match status" value="1"/>
</dbReference>
<organism evidence="7 8">
    <name type="scientific">Acrobeloides nanus</name>
    <dbReference type="NCBI Taxonomy" id="290746"/>
    <lineage>
        <taxon>Eukaryota</taxon>
        <taxon>Metazoa</taxon>
        <taxon>Ecdysozoa</taxon>
        <taxon>Nematoda</taxon>
        <taxon>Chromadorea</taxon>
        <taxon>Rhabditida</taxon>
        <taxon>Tylenchina</taxon>
        <taxon>Cephalobomorpha</taxon>
        <taxon>Cephaloboidea</taxon>
        <taxon>Cephalobidae</taxon>
        <taxon>Acrobeloides</taxon>
    </lineage>
</organism>
<dbReference type="WBParaSite" id="ACRNAN_Path_480.g1801.t1">
    <property type="protein sequence ID" value="ACRNAN_Path_480.g1801.t1"/>
    <property type="gene ID" value="ACRNAN_Path_480.g1801"/>
</dbReference>
<comment type="subcellular location">
    <subcellularLocation>
        <location evidence="1">Membrane</location>
    </subcellularLocation>
</comment>